<name>A0A328DFD2_9ASTE</name>
<evidence type="ECO:0000313" key="3">
    <source>
        <dbReference type="Proteomes" id="UP000249390"/>
    </source>
</evidence>
<dbReference type="Proteomes" id="UP000249390">
    <property type="component" value="Unassembled WGS sequence"/>
</dbReference>
<protein>
    <submittedName>
        <fullName evidence="2">Uncharacterized protein</fullName>
    </submittedName>
</protein>
<comment type="caution">
    <text evidence="2">The sequence shown here is derived from an EMBL/GenBank/DDBJ whole genome shotgun (WGS) entry which is preliminary data.</text>
</comment>
<dbReference type="EMBL" id="NQVE01000159">
    <property type="protein sequence ID" value="RAL43228.1"/>
    <property type="molecule type" value="Genomic_DNA"/>
</dbReference>
<accession>A0A328DFD2</accession>
<evidence type="ECO:0000313" key="2">
    <source>
        <dbReference type="EMBL" id="RAL43228.1"/>
    </source>
</evidence>
<reference evidence="2 3" key="1">
    <citation type="submission" date="2018-06" db="EMBL/GenBank/DDBJ databases">
        <title>The Genome of Cuscuta australis (Dodder) Provides Insight into the Evolution of Plant Parasitism.</title>
        <authorList>
            <person name="Liu H."/>
        </authorList>
    </citation>
    <scope>NUCLEOTIDE SEQUENCE [LARGE SCALE GENOMIC DNA]</scope>
    <source>
        <strain evidence="3">cv. Yunnan</strain>
        <tissue evidence="2">Vines</tissue>
    </source>
</reference>
<gene>
    <name evidence="2" type="ORF">DM860_015118</name>
</gene>
<feature type="region of interest" description="Disordered" evidence="1">
    <location>
        <begin position="26"/>
        <end position="53"/>
    </location>
</feature>
<organism evidence="2 3">
    <name type="scientific">Cuscuta australis</name>
    <dbReference type="NCBI Taxonomy" id="267555"/>
    <lineage>
        <taxon>Eukaryota</taxon>
        <taxon>Viridiplantae</taxon>
        <taxon>Streptophyta</taxon>
        <taxon>Embryophyta</taxon>
        <taxon>Tracheophyta</taxon>
        <taxon>Spermatophyta</taxon>
        <taxon>Magnoliopsida</taxon>
        <taxon>eudicotyledons</taxon>
        <taxon>Gunneridae</taxon>
        <taxon>Pentapetalae</taxon>
        <taxon>asterids</taxon>
        <taxon>lamiids</taxon>
        <taxon>Solanales</taxon>
        <taxon>Convolvulaceae</taxon>
        <taxon>Cuscuteae</taxon>
        <taxon>Cuscuta</taxon>
        <taxon>Cuscuta subgen. Grammica</taxon>
        <taxon>Cuscuta sect. Cleistogrammica</taxon>
    </lineage>
</organism>
<proteinExistence type="predicted"/>
<keyword evidence="3" id="KW-1185">Reference proteome</keyword>
<evidence type="ECO:0000256" key="1">
    <source>
        <dbReference type="SAM" id="MobiDB-lite"/>
    </source>
</evidence>
<dbReference type="AlphaFoldDB" id="A0A328DFD2"/>
<sequence length="96" mass="11070">MAENQQSKQFNSEAYLRQNFDVEAVVRRRKRRGDGGPPYGSSRTDEKDRSDLPIPWSKMAADSLERDGCRFRLQLFWELLCDSTITGRRRAATCGI</sequence>